<comment type="caution">
    <text evidence="2">The sequence shown here is derived from an EMBL/GenBank/DDBJ whole genome shotgun (WGS) entry which is preliminary data.</text>
</comment>
<feature type="compositionally biased region" description="Acidic residues" evidence="1">
    <location>
        <begin position="57"/>
        <end position="70"/>
    </location>
</feature>
<accession>A0A2B7XMQ4</accession>
<dbReference type="EMBL" id="PDNB01000089">
    <property type="protein sequence ID" value="PGH09932.1"/>
    <property type="molecule type" value="Genomic_DNA"/>
</dbReference>
<gene>
    <name evidence="2" type="ORF">AJ79_05548</name>
</gene>
<dbReference type="Proteomes" id="UP000223968">
    <property type="component" value="Unassembled WGS sequence"/>
</dbReference>
<evidence type="ECO:0000313" key="3">
    <source>
        <dbReference type="Proteomes" id="UP000223968"/>
    </source>
</evidence>
<reference evidence="2 3" key="1">
    <citation type="submission" date="2017-10" db="EMBL/GenBank/DDBJ databases">
        <title>Comparative genomics in systemic dimorphic fungi from Ajellomycetaceae.</title>
        <authorList>
            <person name="Munoz J.F."/>
            <person name="Mcewen J.G."/>
            <person name="Clay O.K."/>
            <person name="Cuomo C.A."/>
        </authorList>
    </citation>
    <scope>NUCLEOTIDE SEQUENCE [LARGE SCALE GENOMIC DNA]</scope>
    <source>
        <strain evidence="2 3">UAMH5409</strain>
    </source>
</reference>
<feature type="compositionally biased region" description="Polar residues" evidence="1">
    <location>
        <begin position="90"/>
        <end position="99"/>
    </location>
</feature>
<evidence type="ECO:0000313" key="2">
    <source>
        <dbReference type="EMBL" id="PGH09932.1"/>
    </source>
</evidence>
<name>A0A2B7XMQ4_9EURO</name>
<feature type="compositionally biased region" description="Acidic residues" evidence="1">
    <location>
        <begin position="102"/>
        <end position="121"/>
    </location>
</feature>
<keyword evidence="3" id="KW-1185">Reference proteome</keyword>
<organism evidence="2 3">
    <name type="scientific">Helicocarpus griseus UAMH5409</name>
    <dbReference type="NCBI Taxonomy" id="1447875"/>
    <lineage>
        <taxon>Eukaryota</taxon>
        <taxon>Fungi</taxon>
        <taxon>Dikarya</taxon>
        <taxon>Ascomycota</taxon>
        <taxon>Pezizomycotina</taxon>
        <taxon>Eurotiomycetes</taxon>
        <taxon>Eurotiomycetidae</taxon>
        <taxon>Onygenales</taxon>
        <taxon>Ajellomycetaceae</taxon>
        <taxon>Helicocarpus</taxon>
    </lineage>
</organism>
<dbReference type="AlphaFoldDB" id="A0A2B7XMQ4"/>
<feature type="region of interest" description="Disordered" evidence="1">
    <location>
        <begin position="50"/>
        <end position="121"/>
    </location>
</feature>
<protein>
    <submittedName>
        <fullName evidence="2">Uncharacterized protein</fullName>
    </submittedName>
</protein>
<evidence type="ECO:0000256" key="1">
    <source>
        <dbReference type="SAM" id="MobiDB-lite"/>
    </source>
</evidence>
<sequence length="216" mass="24410">MTLHNMTSRVDGPLTADSMRCMLAELMVDVYGDDALEHLGEAEEKSIAQKLLKKGEDEDSEEDDSELDSDVDMRDASMWAGDAFDGDTLNGESEGNMSGDTLAEESIDGASSEEDEDEDEEMFEVDMERLEDAVADVVVESFEDFSEEGWEEEEAREWLRGRLNRDIDDVLWEIANTPMDELPWGGLDEGDVGVEWVELVNNSRRRARFRPVQILE</sequence>
<proteinExistence type="predicted"/>